<protein>
    <recommendedName>
        <fullName evidence="4">Leucyl aminopeptidase</fullName>
    </recommendedName>
</protein>
<dbReference type="PANTHER" id="PTHR34448">
    <property type="entry name" value="AMINOPEPTIDASE"/>
    <property type="match status" value="1"/>
</dbReference>
<evidence type="ECO:0008006" key="4">
    <source>
        <dbReference type="Google" id="ProtNLM"/>
    </source>
</evidence>
<dbReference type="RefSeq" id="WP_003497907.1">
    <property type="nucleotide sequence ID" value="NZ_GL834305.1"/>
</dbReference>
<name>E7GHS4_CLOS6</name>
<dbReference type="Proteomes" id="UP000002970">
    <property type="component" value="Unassembled WGS sequence"/>
</dbReference>
<proteinExistence type="predicted"/>
<dbReference type="HOGENOM" id="CLU_062630_0_0_9"/>
<dbReference type="GO" id="GO:0006508">
    <property type="term" value="P:proteolysis"/>
    <property type="evidence" value="ECO:0007669"/>
    <property type="project" value="InterPro"/>
</dbReference>
<dbReference type="InterPro" id="IPR058739">
    <property type="entry name" value="NicX"/>
</dbReference>
<dbReference type="STRING" id="1512.GCA_900049235_00515"/>
<sequence>MKAADILFEICGNCKKDENILIITDQTSYEIAKRVYLETGDYPNRTLLMTEETGMHGADPSPLACEAMKRADIIYGCTTFSLFHSPTRREAAAKGVRFVNMVDYRMDMLDTGGLFSDFYSLGSICQKIAENLEGKDRCHITTELGTDFICSIKGRKPNPQIGRSPGKGMVSSPPDVECATCAVEGTANGVIYIDGSIPFPGLGLIHNPVKLTIKESRIINIEGGEEAEKLKNILNSVDDPNAYIVGEIGLGLNPNCKLSGSMLEDEGCGGTIHLACGDNVSFGGRTSCRLHLDMIFKSPTMIVDNVKILDQGEVVCC</sequence>
<comment type="caution">
    <text evidence="2">The sequence shown here is derived from an EMBL/GenBank/DDBJ whole genome shotgun (WGS) entry which is preliminary data.</text>
</comment>
<evidence type="ECO:0000313" key="3">
    <source>
        <dbReference type="Proteomes" id="UP000002970"/>
    </source>
</evidence>
<dbReference type="AlphaFoldDB" id="E7GHS4"/>
<dbReference type="eggNOG" id="COG2309">
    <property type="taxonomic scope" value="Bacteria"/>
</dbReference>
<reference evidence="2 3" key="1">
    <citation type="submission" date="2010-12" db="EMBL/GenBank/DDBJ databases">
        <title>The Genome Sequence of Clostridium symbiosum strain WAL-14163.</title>
        <authorList>
            <person name="Earl A."/>
            <person name="Ward D."/>
            <person name="Feldgarden M."/>
            <person name="Gevers D."/>
            <person name="Finegold S.M."/>
            <person name="Summanen P.H."/>
            <person name="Molitoris D.R."/>
            <person name="Vaisanen M.L."/>
            <person name="Daigneault M."/>
            <person name="Young S.K."/>
            <person name="Zeng Q."/>
            <person name="Gargeya S."/>
            <person name="Fitzgerald M."/>
            <person name="Haas B."/>
            <person name="Abouelleil A."/>
            <person name="Alvarado L."/>
            <person name="Arachchi H.M."/>
            <person name="Berlin A."/>
            <person name="Brown A."/>
            <person name="Chapman S.B."/>
            <person name="Chen Z."/>
            <person name="Dunbar C."/>
            <person name="Freedman E."/>
            <person name="Gearin G."/>
            <person name="Gellesch M."/>
            <person name="Goldberg J."/>
            <person name="Griggs A."/>
            <person name="Gujja S."/>
            <person name="Heilman E."/>
            <person name="Heiman D."/>
            <person name="Howarth C."/>
            <person name="Larson L."/>
            <person name="Lui A."/>
            <person name="MacDonald P.J.P."/>
            <person name="Mehta T."/>
            <person name="Montmayeur A."/>
            <person name="Murphy C."/>
            <person name="Neiman D."/>
            <person name="Pearson M."/>
            <person name="Priest M."/>
            <person name="Roberts A."/>
            <person name="Saif S."/>
            <person name="Shea T."/>
            <person name="Shenoy N."/>
            <person name="Sisk P."/>
            <person name="Stolte C."/>
            <person name="Sykes S."/>
            <person name="White J."/>
            <person name="Yandava C."/>
            <person name="Nusbaum C."/>
            <person name="Birren B."/>
        </authorList>
    </citation>
    <scope>NUCLEOTIDE SEQUENCE [LARGE SCALE GENOMIC DNA]</scope>
    <source>
        <strain evidence="2 3">WAL-14163</strain>
    </source>
</reference>
<keyword evidence="1" id="KW-0479">Metal-binding</keyword>
<dbReference type="GO" id="GO:0046872">
    <property type="term" value="F:metal ion binding"/>
    <property type="evidence" value="ECO:0007669"/>
    <property type="project" value="UniProtKB-KW"/>
</dbReference>
<evidence type="ECO:0000256" key="1">
    <source>
        <dbReference type="ARBA" id="ARBA00022723"/>
    </source>
</evidence>
<organism evidence="2 3">
    <name type="scientific">Clostridium symbiosum (strain WAL-14163)</name>
    <dbReference type="NCBI Taxonomy" id="742740"/>
    <lineage>
        <taxon>Bacteria</taxon>
        <taxon>Bacillati</taxon>
        <taxon>Bacillota</taxon>
        <taxon>Clostridia</taxon>
        <taxon>Lachnospirales</taxon>
        <taxon>Lachnospiraceae</taxon>
        <taxon>Otoolea</taxon>
    </lineage>
</organism>
<dbReference type="EMBL" id="ADLQ01000012">
    <property type="protein sequence ID" value="EGA95734.1"/>
    <property type="molecule type" value="Genomic_DNA"/>
</dbReference>
<dbReference type="SUPFAM" id="SSF144052">
    <property type="entry name" value="Thermophilic metalloprotease-like"/>
    <property type="match status" value="1"/>
</dbReference>
<dbReference type="InterPro" id="IPR052170">
    <property type="entry name" value="M29_Exopeptidase"/>
</dbReference>
<dbReference type="GO" id="GO:0004177">
    <property type="term" value="F:aminopeptidase activity"/>
    <property type="evidence" value="ECO:0007669"/>
    <property type="project" value="InterPro"/>
</dbReference>
<accession>E7GHS4</accession>
<evidence type="ECO:0000313" key="2">
    <source>
        <dbReference type="EMBL" id="EGA95734.1"/>
    </source>
</evidence>
<keyword evidence="3" id="KW-1185">Reference proteome</keyword>
<gene>
    <name evidence="2" type="ORF">HMPREF9474_00467</name>
</gene>
<dbReference type="PANTHER" id="PTHR34448:SF1">
    <property type="entry name" value="BLL6088 PROTEIN"/>
    <property type="match status" value="1"/>
</dbReference>
<dbReference type="Pfam" id="PF26233">
    <property type="entry name" value="NicX"/>
    <property type="match status" value="1"/>
</dbReference>